<organism evidence="2 3">
    <name type="scientific">Polyplax serrata</name>
    <name type="common">Common mouse louse</name>
    <dbReference type="NCBI Taxonomy" id="468196"/>
    <lineage>
        <taxon>Eukaryota</taxon>
        <taxon>Metazoa</taxon>
        <taxon>Ecdysozoa</taxon>
        <taxon>Arthropoda</taxon>
        <taxon>Hexapoda</taxon>
        <taxon>Insecta</taxon>
        <taxon>Pterygota</taxon>
        <taxon>Neoptera</taxon>
        <taxon>Paraneoptera</taxon>
        <taxon>Psocodea</taxon>
        <taxon>Troctomorpha</taxon>
        <taxon>Phthiraptera</taxon>
        <taxon>Anoplura</taxon>
        <taxon>Polyplacidae</taxon>
        <taxon>Polyplax</taxon>
    </lineage>
</organism>
<protein>
    <submittedName>
        <fullName evidence="2">Uncharacterized protein</fullName>
    </submittedName>
</protein>
<reference evidence="2 3" key="1">
    <citation type="submission" date="2023-10" db="EMBL/GenBank/DDBJ databases">
        <title>Genomes of two closely related lineages of the louse Polyplax serrata with different host specificities.</title>
        <authorList>
            <person name="Martinu J."/>
            <person name="Tarabai H."/>
            <person name="Stefka J."/>
            <person name="Hypsa V."/>
        </authorList>
    </citation>
    <scope>NUCLEOTIDE SEQUENCE [LARGE SCALE GENOMIC DNA]</scope>
    <source>
        <strain evidence="2">HR10_N</strain>
    </source>
</reference>
<feature type="region of interest" description="Disordered" evidence="1">
    <location>
        <begin position="80"/>
        <end position="111"/>
    </location>
</feature>
<gene>
    <name evidence="2" type="ORF">RUM43_000557</name>
</gene>
<name>A0AAN8XP75_POLSC</name>
<feature type="compositionally biased region" description="Basic and acidic residues" evidence="1">
    <location>
        <begin position="100"/>
        <end position="111"/>
    </location>
</feature>
<evidence type="ECO:0000256" key="1">
    <source>
        <dbReference type="SAM" id="MobiDB-lite"/>
    </source>
</evidence>
<proteinExistence type="predicted"/>
<sequence length="111" mass="13051">MAGVKFGNIFVGPAQEVPAAETEFSWNPNVNMCVYINRRKCREEMEKQGGSREMFLLWYVCRKGEKKCVFYRKSLREEEKAREQQQEQQSQNTGDVRNVVTHDKCRDRGIL</sequence>
<evidence type="ECO:0000313" key="3">
    <source>
        <dbReference type="Proteomes" id="UP001372834"/>
    </source>
</evidence>
<comment type="caution">
    <text evidence="2">The sequence shown here is derived from an EMBL/GenBank/DDBJ whole genome shotgun (WGS) entry which is preliminary data.</text>
</comment>
<dbReference type="EMBL" id="JAWJWE010000001">
    <property type="protein sequence ID" value="KAK6644290.1"/>
    <property type="molecule type" value="Genomic_DNA"/>
</dbReference>
<dbReference type="Proteomes" id="UP001372834">
    <property type="component" value="Unassembled WGS sequence"/>
</dbReference>
<dbReference type="AlphaFoldDB" id="A0AAN8XP75"/>
<accession>A0AAN8XP75</accession>
<evidence type="ECO:0000313" key="2">
    <source>
        <dbReference type="EMBL" id="KAK6644290.1"/>
    </source>
</evidence>